<sequence>MSWSGLEDTPEFDTWIETQGSFIPVGSTYTSNRDFFDNGVIGYWIQNYNVQVNSN</sequence>
<keyword evidence="2" id="KW-1185">Reference proteome</keyword>
<dbReference type="Proteomes" id="UP000245430">
    <property type="component" value="Unassembled WGS sequence"/>
</dbReference>
<evidence type="ECO:0000313" key="2">
    <source>
        <dbReference type="Proteomes" id="UP000245430"/>
    </source>
</evidence>
<proteinExistence type="predicted"/>
<gene>
    <name evidence="1" type="ORF">LX78_01399</name>
</gene>
<evidence type="ECO:0000313" key="1">
    <source>
        <dbReference type="EMBL" id="PWK18925.1"/>
    </source>
</evidence>
<reference evidence="1 2" key="1">
    <citation type="submission" date="2018-05" db="EMBL/GenBank/DDBJ databases">
        <title>Genomic Encyclopedia of Archaeal and Bacterial Type Strains, Phase II (KMG-II): from individual species to whole genera.</title>
        <authorList>
            <person name="Goeker M."/>
        </authorList>
    </citation>
    <scope>NUCLEOTIDE SEQUENCE [LARGE SCALE GENOMIC DNA]</scope>
    <source>
        <strain evidence="1 2">DSM 22637</strain>
    </source>
</reference>
<accession>A0A316DLZ7</accession>
<name>A0A316DLZ7_9FLAO</name>
<comment type="caution">
    <text evidence="1">The sequence shown here is derived from an EMBL/GenBank/DDBJ whole genome shotgun (WGS) entry which is preliminary data.</text>
</comment>
<dbReference type="AlphaFoldDB" id="A0A316DLZ7"/>
<protein>
    <submittedName>
        <fullName evidence="1">Uncharacterized protein</fullName>
    </submittedName>
</protein>
<dbReference type="EMBL" id="QGGP01000003">
    <property type="protein sequence ID" value="PWK18925.1"/>
    <property type="molecule type" value="Genomic_DNA"/>
</dbReference>
<organism evidence="1 2">
    <name type="scientific">Xanthomarina spongicola</name>
    <dbReference type="NCBI Taxonomy" id="570520"/>
    <lineage>
        <taxon>Bacteria</taxon>
        <taxon>Pseudomonadati</taxon>
        <taxon>Bacteroidota</taxon>
        <taxon>Flavobacteriia</taxon>
        <taxon>Flavobacteriales</taxon>
        <taxon>Flavobacteriaceae</taxon>
        <taxon>Xanthomarina</taxon>
    </lineage>
</organism>